<accession>A0AAF5DT90</accession>
<proteinExistence type="predicted"/>
<reference evidence="2" key="1">
    <citation type="submission" date="2024-02" db="UniProtKB">
        <authorList>
            <consortium name="WormBaseParasite"/>
        </authorList>
    </citation>
    <scope>IDENTIFICATION</scope>
</reference>
<evidence type="ECO:0000313" key="2">
    <source>
        <dbReference type="WBParaSite" id="TCONS_00016962.p1"/>
    </source>
</evidence>
<sequence length="1427" mass="166135">YLFFFKTKTMSRFQWNRIRCINERRGGPSNNNDTARLIIEELRRRRVKKIIERRRRRYLLFHNKRFQSDVIEKTEDRRNNRRTKFRLKRVRRPYICRRCLYDSLRNSDNDLNENNGGSLLEENQRNLLTSNENNLSENMNLSSSDESDIESIASTFDVRFGVNMSSSSSNDSGSIMSPPRTPPYDSFSINPEIIKNIVNKLKAPRKCAVVPSSCRCNGDPTSRNLFPKNESSEGDDEKYQYESDYPSYFTDGPMPYTPFLGMLKAKLAYNERKKERSFFKGWKNNLRTEKGENVKIKSGGWNTDDEVDAESFIAKNAKVCCIIFLGNIHVEEWNFGIFLENKLLENFSLYACENQILFKTFDSRTMDEFTLLMNDCEGKIKLPFIDEVLSFKKTEVQTLTLTENNLLKERRLKLINHSNHVVVFDLHQFHQHNRNPIQNNSYKLDLSHLIGTKKFKRTSVGIKIKKILLRKKNLRQKYCYLLKLARLRNGSFMIKLYHHFLKTPFCRRIIGKWLADKDRSTIDSIKADSYNISSSSFEQISPVVEDFCQRLQSLLLCQPKEFIDEMEQLDRGVMVVTDPTLNNQIDNRKIRLLGEVIRLNNIVPDVSINEMLHSLLTIDFIYGPIFDDSCSGYITMEIEPLPIFELESSDNLTWLTAPSVLSETSSILPWCAREVNQFEGDYDKLDYIYTTNESMYCDVPTYQSLENNENIADDDTYLNEYSLEDDNDIETEESLTDRIIKAKNEYYERRDSRIIEMIISLRERILYSNTLLTKVVNPLYGDKRLIKLIKDTFDEEYEIVTTFCNKVNIPEWQFGLFLEKHNIMNFKLTGSGYFYSIRTHYSNDLYKLIRIFGKMNGKIRLPYSKDETDYKITFPVSLNLMETQSKDKDMFEYRVKDLEMLHFITYIMLGYKKAYRVNYFFVKMSRSHLERSCSNDGVSYESSKKKRIANNSVTLKDQKVFSKMCADQGCDQSLYATLLNYRLCTNKYLQKFYPFNMKMKKLLNNSLNSSTECLHSPSKHTRSGSYNGCFMEKCRKNSTSESKKKVAFKNIKKQDFSKNVGLVNYLSLNTSTSQNLQSTNDPIPLKSTGVTKNNKLSSNFSSSDVENFNLSQPELTESLSYINLDPEVDQFICTAGGPYPLMLPTTLNDLKRDRTFCQVSLLLSPPLKRSLGKFYLSPNRKNILKGDTTTGTSNEGSTNQKILSQTELKIQNENRGNIQNMPSLATLYEENEDENTRDVEECNKYPSSSLSIKNEISPTIKDTFGWDMNILKKFVDVPEKISINELKTFFDRNAERRAYIIRSEERKCSKGWTNINRYTEKKVKPIPSGCWVQGKDDNKISNNVGSLKFITLKILNISYVEEFNLGIFFENLLLENFILVGNGNTFDFLTHDSTIFNELLSYLLENSSGIKLPYIDEIVNFEIVFQQ</sequence>
<name>A0AAF5DT90_STRER</name>
<evidence type="ECO:0000313" key="1">
    <source>
        <dbReference type="Proteomes" id="UP000035681"/>
    </source>
</evidence>
<dbReference type="Proteomes" id="UP000035681">
    <property type="component" value="Unplaced"/>
</dbReference>
<keyword evidence="1" id="KW-1185">Reference proteome</keyword>
<protein>
    <submittedName>
        <fullName evidence="2">Uncharacterized protein</fullName>
    </submittedName>
</protein>
<organism evidence="1 2">
    <name type="scientific">Strongyloides stercoralis</name>
    <name type="common">Threadworm</name>
    <dbReference type="NCBI Taxonomy" id="6248"/>
    <lineage>
        <taxon>Eukaryota</taxon>
        <taxon>Metazoa</taxon>
        <taxon>Ecdysozoa</taxon>
        <taxon>Nematoda</taxon>
        <taxon>Chromadorea</taxon>
        <taxon>Rhabditida</taxon>
        <taxon>Tylenchina</taxon>
        <taxon>Panagrolaimomorpha</taxon>
        <taxon>Strongyloidoidea</taxon>
        <taxon>Strongyloididae</taxon>
        <taxon>Strongyloides</taxon>
    </lineage>
</organism>
<dbReference type="AlphaFoldDB" id="A0AAF5DT90"/>
<dbReference type="WBParaSite" id="TCONS_00016962.p1">
    <property type="protein sequence ID" value="TCONS_00016962.p1"/>
    <property type="gene ID" value="XLOC_010975"/>
</dbReference>